<evidence type="ECO:0000259" key="1">
    <source>
        <dbReference type="Pfam" id="PF20066"/>
    </source>
</evidence>
<evidence type="ECO:0000313" key="3">
    <source>
        <dbReference type="Proteomes" id="UP000193224"/>
    </source>
</evidence>
<name>A0A1X7BWV6_9RHOB</name>
<sequence>MTLHNLPTRAALKAQAKRLRATLGDQGTPLTHAAALETIARQWGYRDWNTLSAAADTTPTWQVGQTVTGHYLGHAFTARLKSVREAARGHWHLTLVFNHPIDVVTSDQFSSLRRQVNAIVNARGVTHEKTSDGQPHLVLRMG</sequence>
<keyword evidence="3" id="KW-1185">Reference proteome</keyword>
<feature type="domain" description="Glyoxalase-related protein" evidence="1">
    <location>
        <begin position="4"/>
        <end position="140"/>
    </location>
</feature>
<dbReference type="Proteomes" id="UP000193224">
    <property type="component" value="Unassembled WGS sequence"/>
</dbReference>
<dbReference type="Pfam" id="PF20066">
    <property type="entry name" value="Glyoxalase_8"/>
    <property type="match status" value="1"/>
</dbReference>
<reference evidence="2 3" key="1">
    <citation type="submission" date="2017-03" db="EMBL/GenBank/DDBJ databases">
        <authorList>
            <person name="Afonso C.L."/>
            <person name="Miller P.J."/>
            <person name="Scott M.A."/>
            <person name="Spackman E."/>
            <person name="Goraichik I."/>
            <person name="Dimitrov K.M."/>
            <person name="Suarez D.L."/>
            <person name="Swayne D.E."/>
        </authorList>
    </citation>
    <scope>NUCLEOTIDE SEQUENCE [LARGE SCALE GENOMIC DNA]</scope>
    <source>
        <strain evidence="2 3">CECT 7745</strain>
    </source>
</reference>
<protein>
    <recommendedName>
        <fullName evidence="1">Glyoxalase-related protein domain-containing protein</fullName>
    </recommendedName>
</protein>
<evidence type="ECO:0000313" key="2">
    <source>
        <dbReference type="EMBL" id="SMC14127.1"/>
    </source>
</evidence>
<dbReference type="InterPro" id="IPR045517">
    <property type="entry name" value="Glyoxalase_8"/>
</dbReference>
<accession>A0A1X7BWV6</accession>
<dbReference type="AlphaFoldDB" id="A0A1X7BWV6"/>
<organism evidence="2 3">
    <name type="scientific">Roseovarius aestuarii</name>
    <dbReference type="NCBI Taxonomy" id="475083"/>
    <lineage>
        <taxon>Bacteria</taxon>
        <taxon>Pseudomonadati</taxon>
        <taxon>Pseudomonadota</taxon>
        <taxon>Alphaproteobacteria</taxon>
        <taxon>Rhodobacterales</taxon>
        <taxon>Roseobacteraceae</taxon>
        <taxon>Roseovarius</taxon>
    </lineage>
</organism>
<dbReference type="RefSeq" id="WP_085802043.1">
    <property type="nucleotide sequence ID" value="NZ_FWXB01000021.1"/>
</dbReference>
<dbReference type="EMBL" id="FWXB01000021">
    <property type="protein sequence ID" value="SMC14127.1"/>
    <property type="molecule type" value="Genomic_DNA"/>
</dbReference>
<dbReference type="OrthoDB" id="7350221at2"/>
<proteinExistence type="predicted"/>
<gene>
    <name evidence="2" type="ORF">ROA7745_03992</name>
</gene>